<comment type="caution">
    <text evidence="3">The sequence shown here is derived from an EMBL/GenBank/DDBJ whole genome shotgun (WGS) entry which is preliminary data.</text>
</comment>
<dbReference type="InterPro" id="IPR013424">
    <property type="entry name" value="Ice-binding_C"/>
</dbReference>
<keyword evidence="4" id="KW-1185">Reference proteome</keyword>
<keyword evidence="1" id="KW-0472">Membrane</keyword>
<evidence type="ECO:0000259" key="2">
    <source>
        <dbReference type="Pfam" id="PF07589"/>
    </source>
</evidence>
<keyword evidence="1" id="KW-0812">Transmembrane</keyword>
<dbReference type="Proteomes" id="UP001204953">
    <property type="component" value="Unassembled WGS sequence"/>
</dbReference>
<protein>
    <submittedName>
        <fullName evidence="3">PEP-CTERM sorting domain-containing protein</fullName>
    </submittedName>
</protein>
<feature type="transmembrane region" description="Helical" evidence="1">
    <location>
        <begin position="12"/>
        <end position="31"/>
    </location>
</feature>
<name>A0AAE3GRW2_9CYAN</name>
<evidence type="ECO:0000313" key="3">
    <source>
        <dbReference type="EMBL" id="MCP2728832.1"/>
    </source>
</evidence>
<proteinExistence type="predicted"/>
<dbReference type="Pfam" id="PF07589">
    <property type="entry name" value="PEP-CTERM"/>
    <property type="match status" value="1"/>
</dbReference>
<reference evidence="3" key="1">
    <citation type="submission" date="2022-06" db="EMBL/GenBank/DDBJ databases">
        <title>New cyanobacteria of genus Symplocastrum in benthos of Lake Baikal.</title>
        <authorList>
            <person name="Sorokovikova E."/>
            <person name="Tikhonova I."/>
            <person name="Krasnopeev A."/>
            <person name="Evseev P."/>
            <person name="Gladkikh A."/>
            <person name="Belykh O."/>
        </authorList>
    </citation>
    <scope>NUCLEOTIDE SEQUENCE</scope>
    <source>
        <strain evidence="3">BBK-W-15</strain>
    </source>
</reference>
<accession>A0AAE3GRW2</accession>
<sequence>MFLHVTLYGFIWLYMAFLGLAGKILIVYALLGNNAILSSVNNAIDGNLLTTTTMGNTIGQDRRLSITLGFTAIPEPSSTLSLLALGTLGAASTLKRKLKTSKYPEKEPTKVG</sequence>
<keyword evidence="1" id="KW-1133">Transmembrane helix</keyword>
<organism evidence="3 4">
    <name type="scientific">Limnofasciculus baicalensis BBK-W-15</name>
    <dbReference type="NCBI Taxonomy" id="2699891"/>
    <lineage>
        <taxon>Bacteria</taxon>
        <taxon>Bacillati</taxon>
        <taxon>Cyanobacteriota</taxon>
        <taxon>Cyanophyceae</taxon>
        <taxon>Coleofasciculales</taxon>
        <taxon>Coleofasciculaceae</taxon>
        <taxon>Limnofasciculus</taxon>
        <taxon>Limnofasciculus baicalensis</taxon>
    </lineage>
</organism>
<dbReference type="NCBIfam" id="TIGR02595">
    <property type="entry name" value="PEP_CTERM"/>
    <property type="match status" value="1"/>
</dbReference>
<evidence type="ECO:0000313" key="4">
    <source>
        <dbReference type="Proteomes" id="UP001204953"/>
    </source>
</evidence>
<dbReference type="AlphaFoldDB" id="A0AAE3GRW2"/>
<feature type="domain" description="Ice-binding protein C-terminal" evidence="2">
    <location>
        <begin position="72"/>
        <end position="92"/>
    </location>
</feature>
<evidence type="ECO:0000256" key="1">
    <source>
        <dbReference type="SAM" id="Phobius"/>
    </source>
</evidence>
<gene>
    <name evidence="3" type="ORF">NJ959_10185</name>
</gene>
<dbReference type="EMBL" id="JAMZMM010000077">
    <property type="protein sequence ID" value="MCP2728832.1"/>
    <property type="molecule type" value="Genomic_DNA"/>
</dbReference>